<dbReference type="Pfam" id="PF00698">
    <property type="entry name" value="Acyl_transf_1"/>
    <property type="match status" value="1"/>
</dbReference>
<dbReference type="OrthoDB" id="9765680at2"/>
<dbReference type="GO" id="GO:0006633">
    <property type="term" value="P:fatty acid biosynthetic process"/>
    <property type="evidence" value="ECO:0007669"/>
    <property type="project" value="InterPro"/>
</dbReference>
<dbReference type="Proteomes" id="UP000002432">
    <property type="component" value="Chromosome"/>
</dbReference>
<dbReference type="PROSITE" id="PS52019">
    <property type="entry name" value="PKS_MFAS_DH"/>
    <property type="match status" value="1"/>
</dbReference>
<dbReference type="InterPro" id="IPR049552">
    <property type="entry name" value="PKS_DH_N"/>
</dbReference>
<dbReference type="PANTHER" id="PTHR43775">
    <property type="entry name" value="FATTY ACID SYNTHASE"/>
    <property type="match status" value="1"/>
</dbReference>
<dbReference type="SMART" id="SM00827">
    <property type="entry name" value="PKS_AT"/>
    <property type="match status" value="1"/>
</dbReference>
<feature type="region of interest" description="C-terminal hotdog fold" evidence="4">
    <location>
        <begin position="2610"/>
        <end position="2751"/>
    </location>
</feature>
<name>Q1IUI0_KORVE</name>
<dbReference type="eggNOG" id="COG0304">
    <property type="taxonomic scope" value="Bacteria"/>
</dbReference>
<keyword evidence="3" id="KW-0808">Transferase</keyword>
<dbReference type="SUPFAM" id="SSF51735">
    <property type="entry name" value="NAD(P)-binding Rossmann-fold domains"/>
    <property type="match status" value="2"/>
</dbReference>
<evidence type="ECO:0000256" key="2">
    <source>
        <dbReference type="ARBA" id="ARBA00022553"/>
    </source>
</evidence>
<dbReference type="eggNOG" id="COG3321">
    <property type="taxonomic scope" value="Bacteria"/>
</dbReference>
<protein>
    <submittedName>
        <fullName evidence="8">Beta-ketoacyl synthase</fullName>
    </submittedName>
</protein>
<feature type="domain" description="Ketosynthase family 3 (KS3)" evidence="6">
    <location>
        <begin position="6"/>
        <end position="470"/>
    </location>
</feature>
<dbReference type="Pfam" id="PF16197">
    <property type="entry name" value="KAsynt_C_assoc"/>
    <property type="match status" value="1"/>
</dbReference>
<dbReference type="InterPro" id="IPR049900">
    <property type="entry name" value="PKS_mFAS_DH"/>
</dbReference>
<dbReference type="GO" id="GO:0004315">
    <property type="term" value="F:3-oxoacyl-[acyl-carrier-protein] synthase activity"/>
    <property type="evidence" value="ECO:0007669"/>
    <property type="project" value="InterPro"/>
</dbReference>
<dbReference type="InterPro" id="IPR016036">
    <property type="entry name" value="Malonyl_transacylase_ACP-bd"/>
</dbReference>
<dbReference type="eggNOG" id="COG4221">
    <property type="taxonomic scope" value="Bacteria"/>
</dbReference>
<dbReference type="HOGENOM" id="CLU_000022_30_2_0"/>
<dbReference type="InterPro" id="IPR020807">
    <property type="entry name" value="PKS_DH"/>
</dbReference>
<evidence type="ECO:0000259" key="5">
    <source>
        <dbReference type="PROSITE" id="PS50075"/>
    </source>
</evidence>
<dbReference type="SUPFAM" id="SSF55048">
    <property type="entry name" value="Probable ACP-binding domain of malonyl-CoA ACP transacylase"/>
    <property type="match status" value="1"/>
</dbReference>
<organism evidence="8 9">
    <name type="scientific">Koribacter versatilis (strain Ellin345)</name>
    <dbReference type="NCBI Taxonomy" id="204669"/>
    <lineage>
        <taxon>Bacteria</taxon>
        <taxon>Pseudomonadati</taxon>
        <taxon>Acidobacteriota</taxon>
        <taxon>Terriglobia</taxon>
        <taxon>Terriglobales</taxon>
        <taxon>Candidatus Korobacteraceae</taxon>
        <taxon>Candidatus Korobacter</taxon>
    </lineage>
</organism>
<dbReference type="Pfam" id="PF02801">
    <property type="entry name" value="Ketoacyl-synt_C"/>
    <property type="match status" value="1"/>
</dbReference>
<comment type="caution">
    <text evidence="4">Lacks conserved residue(s) required for the propagation of feature annotation.</text>
</comment>
<dbReference type="Pfam" id="PF00109">
    <property type="entry name" value="ketoacyl-synt"/>
    <property type="match status" value="2"/>
</dbReference>
<evidence type="ECO:0000259" key="7">
    <source>
        <dbReference type="PROSITE" id="PS52019"/>
    </source>
</evidence>
<dbReference type="RefSeq" id="WP_011521272.1">
    <property type="nucleotide sequence ID" value="NC_008009.1"/>
</dbReference>
<dbReference type="InterPro" id="IPR013968">
    <property type="entry name" value="PKS_KR"/>
</dbReference>
<dbReference type="Gene3D" id="3.40.366.10">
    <property type="entry name" value="Malonyl-Coenzyme A Acyl Carrier Protein, domain 2"/>
    <property type="match status" value="1"/>
</dbReference>
<dbReference type="InterPro" id="IPR018201">
    <property type="entry name" value="Ketoacyl_synth_AS"/>
</dbReference>
<reference evidence="8 9" key="1">
    <citation type="journal article" date="2009" name="Appl. Environ. Microbiol.">
        <title>Three genomes from the phylum Acidobacteria provide insight into the lifestyles of these microorganisms in soils.</title>
        <authorList>
            <person name="Ward N.L."/>
            <person name="Challacombe J.F."/>
            <person name="Janssen P.H."/>
            <person name="Henrissat B."/>
            <person name="Coutinho P.M."/>
            <person name="Wu M."/>
            <person name="Xie G."/>
            <person name="Haft D.H."/>
            <person name="Sait M."/>
            <person name="Badger J."/>
            <person name="Barabote R.D."/>
            <person name="Bradley B."/>
            <person name="Brettin T.S."/>
            <person name="Brinkac L.M."/>
            <person name="Bruce D."/>
            <person name="Creasy T."/>
            <person name="Daugherty S.C."/>
            <person name="Davidsen T.M."/>
            <person name="DeBoy R.T."/>
            <person name="Detter J.C."/>
            <person name="Dodson R.J."/>
            <person name="Durkin A.S."/>
            <person name="Ganapathy A."/>
            <person name="Gwinn-Giglio M."/>
            <person name="Han C.S."/>
            <person name="Khouri H."/>
            <person name="Kiss H."/>
            <person name="Kothari S.P."/>
            <person name="Madupu R."/>
            <person name="Nelson K.E."/>
            <person name="Nelson W.C."/>
            <person name="Paulsen I."/>
            <person name="Penn K."/>
            <person name="Ren Q."/>
            <person name="Rosovitz M.J."/>
            <person name="Selengut J.D."/>
            <person name="Shrivastava S."/>
            <person name="Sullivan S.A."/>
            <person name="Tapia R."/>
            <person name="Thompson L.S."/>
            <person name="Watkins K.L."/>
            <person name="Yang Q."/>
            <person name="Yu C."/>
            <person name="Zafar N."/>
            <person name="Zhou L."/>
            <person name="Kuske C.R."/>
        </authorList>
    </citation>
    <scope>NUCLEOTIDE SEQUENCE [LARGE SCALE GENOMIC DNA]</scope>
    <source>
        <strain evidence="8 9">Ellin345</strain>
    </source>
</reference>
<dbReference type="SMART" id="SM00826">
    <property type="entry name" value="PKS_DH"/>
    <property type="match status" value="1"/>
</dbReference>
<dbReference type="InterPro" id="IPR009081">
    <property type="entry name" value="PP-bd_ACP"/>
</dbReference>
<dbReference type="Gene3D" id="3.10.129.110">
    <property type="entry name" value="Polyketide synthase dehydratase"/>
    <property type="match status" value="1"/>
</dbReference>
<dbReference type="InterPro" id="IPR036736">
    <property type="entry name" value="ACP-like_sf"/>
</dbReference>
<sequence length="2772" mass="300729">MESTAHRAIAIVGLGAILPDAPDVNTFWSNVQSGRDSISEVPSERWDPNLYYDPDPSVPDKTYSKIGGWVRQFNWDPMKWHLPLPPKVSGAMDPAQRWAIACTREALADYGFPDRPLETDRTAVILGNAMAGEMHYMTALRVFFPMYAKELATAPTFAALPEDLRVEITRQLHERVGERLPEITEDSMPGELANCIAGRIANLYNFHGPNYVVDAACASAMGAMNAAIQGLVEHQFDVAVTGGIDRNMGASTFVKFCKIGALSATGSRPYAAGADGFVMGEGAVVFLLKRLEDAERDGDKVYAVLRGIGGSSDGKGKGITAPNPVGQILCTKRAWENAGLSPADVNYIEGHGTSTRVGDVVEVQSMIDVLSEYSLPSHSIPIGSVKSNIGHLKAAAGAAGILKTVLALHHKVLPPSVHCDRPTPDIDFANSPLFVNTKLRPWEMPPDSVRRAGVSAFGFGGTNFHTVLEEYIPGRLKPKARNARGAADNPVNAHEIVAAAAPQNGLKAPMRGVLVLGAASKSELKGRLRNWNPEGAETPKPPLASDLQADYRIAIDYGAPAELKQKIAAALKAFDADQFAVWKALRAQGIFHGQGPAAKVAFLYTGQGSQYVNMFRSLKEREPIVTQTFAAADRVLTPLLGKPLTEYIFVDSKDEKAVEQAELDLRQTAITQPAVLCVDLGITRLLDAYGIRPDMTMGHSLGEYGALVASGCLPFEEALEAVSARGREMTRVSVKDKGKMAAVFAPLFEVERLLKTVAGYVEIANLNSEQQSVIGGASDAVDEACTKLLAAGFNVVPLPVSHAFHTSIVAPASGPMRDTLERMHLQSPQIPIVANVNGEFYPTGPNVIPQMLDILAKQIASPVQFIKGLQTLYRSGARIFVEVGPKKALHGFAEDVLGKDEDVLALFTNHPKWEDTAAFNQALCGLYAAGLGRGRTDHAIETVSENKQPSIPALAHTALEELNMPVTTVLSEDRFSRLGHLVAEFLDRASEMREIPSLAPRSNEPIAITGAALGLPGTDRIFDDSNIARLLRGDQFIDVVPNRFRRAMVDRHIRRLVKRENGDPTFETIEDVSEAIKLAGRGGAFDLEKEFGVPADRVAAFDRTTALALGAGIDALRDAGIPLVMRYKTTSTGSQLPEHWALPDAMRDDTGIIFASAFPGSDSFAEIMGGYYDDRLRREQLQMLRELRQQVVSNGHGGVAQEIDRRITELAAAMEQNPYSFERRFLLRVLSMGHSQLAEYIGARGPNTQINAACASTTQAVSIAEDWIGAGRCRRVLIVSADDVTSDNLLPWFGSGFLASGVAATDDSVEKAALPFDRRRHGMIIGMGAASLVVESAAAAKERGILPICEVLSTVTRNSAFHATRLDVQHIGGVMDELLLRAEASRGIRRKEIAPHTVFVSHETYTPARGGSASAEVFALRKAFGETADQVVIANTKGFTGHAMATGIEDVLAVKTLETGCVPPVANFREIDPELGALNLSRGGSYPIEYALRLGAGFGSQISMSLLRWVKSSDGLRATPSALGFQRRIADREVWSQWLEKVANVSNPDLEVVNRTLRIRDSGAPAVVAVTATKGAAVTASQAPQKPVTVAVQPIEPPKPQTIEDPVRQRILQLVADKTGYPSDMLALDLDLEADLGVDTVKQAEVFAAIREQYNIPRRENLRLRDFPTLAHVIQFVYDNRPDLSSPAPVAPTVNTPAIVVLPLVEEENDEVKDRLLELVVEKTGYPKDMLEMDLDLEADLGVDTVKQAELFAAIREIYSIPRQESLRLRDFPTLKHVVKFVYDMRPDLAQNAPVVPKTNVASPASSEQPTANAAVADSITDRILDMVVEKTGYPKDMLDLELDLEADLGVDTVKQAEMFAAIRSIYNIPRDENLKLRDFPTLKHVIQFARERSTIAGPAVETPVVATQAETALASKARSIANFAETNLVPRRVPVPVLRPPLELCKPTGVVLGTGTRVIVMPDTGGVAVQLIEQLRALDVEVLTFDTTPDSAALDTAIQKWSVAGPIQGVYWLSALDFEGTLTEISSEAWRNAIVVRVKLLYRTMRALYEQFASPSTFLVSATRLGGQHGYDSAGALSPMGGAVAGFTKAFKRERMNATVKAVDFGPEPSPVQVAESLISETRFDPGAVEIGYKQSLRWTIGLHERPAEDGGAGLELGPQTVFLVTGAAGSIVSAITADLAAASGGIFYLLDLVPKPDPINNDLKQFAADKEGLKRTLATRLSTGKKRATPAMVEKALAELERQIAAQSAIDAVQSAGGVVHYHALNLTDEQAVEKVIDEVRKEHGRIDVLLHAAGLERSHFLPDKEPKEFDLVFDVKADGFFHLLHAIGEMPVSAVVAFSSIAGRFGNGGQTDYSSANDLLCKIVSSFRSQRSGTRGIAIDWTAWDKIGMASRGSIPKMMEIAGIDMLDPQAGIPLIRRELTMGATRGEVVAAKRLGMLLDEFEATGGLDLEALENSREQLALRGPMVGKITGMGIHNGLTMETQLDPIAQPFLNDHRIDGTPVLPGVMGIEAFAEAALCVHPGWHIEAIEEVNFLAPFKFYKDEPRTILVEAVFRQDNDHLITECRLIGRRILATQQEEQETTHFTAKVRLHKHPPELSSGVRPHLSPDSIVDSAKIYRVYFHGPAYQVLERAWWDGTHLIGEMSINLPFNHQPESLPTQIAPRLIELCFQTAGLWEMGANSKLGLPTRVDQVVAWPMANAVPHPLYAVVTPHPEHGTFDAEVVDADGNRYLRVDGYHTTALPAPIDPEVLTSLQQLITPEGVTVPSTH</sequence>
<dbReference type="PROSITE" id="PS00606">
    <property type="entry name" value="KS3_1"/>
    <property type="match status" value="2"/>
</dbReference>
<keyword evidence="2" id="KW-0597">Phosphoprotein</keyword>
<evidence type="ECO:0000259" key="6">
    <source>
        <dbReference type="PROSITE" id="PS52004"/>
    </source>
</evidence>
<dbReference type="InterPro" id="IPR014031">
    <property type="entry name" value="Ketoacyl_synth_C"/>
</dbReference>
<dbReference type="EMBL" id="CP000360">
    <property type="protein sequence ID" value="ABF39470.1"/>
    <property type="molecule type" value="Genomic_DNA"/>
</dbReference>
<evidence type="ECO:0000256" key="4">
    <source>
        <dbReference type="PROSITE-ProRule" id="PRU01363"/>
    </source>
</evidence>
<dbReference type="KEGG" id="aba:Acid345_0465"/>
<accession>Q1IUI0</accession>
<evidence type="ECO:0000313" key="8">
    <source>
        <dbReference type="EMBL" id="ABF39470.1"/>
    </source>
</evidence>
<dbReference type="EnsemblBacteria" id="ABF39470">
    <property type="protein sequence ID" value="ABF39470"/>
    <property type="gene ID" value="Acid345_0465"/>
</dbReference>
<dbReference type="CDD" id="cd08953">
    <property type="entry name" value="KR_2_SDR_x"/>
    <property type="match status" value="1"/>
</dbReference>
<dbReference type="InterPro" id="IPR050091">
    <property type="entry name" value="PKS_NRPS_Biosynth_Enz"/>
</dbReference>
<dbReference type="GO" id="GO:0004312">
    <property type="term" value="F:fatty acid synthase activity"/>
    <property type="evidence" value="ECO:0007669"/>
    <property type="project" value="TreeGrafter"/>
</dbReference>
<dbReference type="Pfam" id="PF21089">
    <property type="entry name" value="PKS_DH_N"/>
    <property type="match status" value="1"/>
</dbReference>
<evidence type="ECO:0000256" key="3">
    <source>
        <dbReference type="ARBA" id="ARBA00022679"/>
    </source>
</evidence>
<feature type="domain" description="Carrier" evidence="5">
    <location>
        <begin position="1605"/>
        <end position="1681"/>
    </location>
</feature>
<gene>
    <name evidence="8" type="ordered locus">Acid345_0465</name>
</gene>
<dbReference type="SMART" id="SM00822">
    <property type="entry name" value="PKS_KR"/>
    <property type="match status" value="1"/>
</dbReference>
<feature type="domain" description="PKS/mFAS DH" evidence="7">
    <location>
        <begin position="2467"/>
        <end position="2751"/>
    </location>
</feature>
<dbReference type="InterPro" id="IPR036291">
    <property type="entry name" value="NAD(P)-bd_dom_sf"/>
</dbReference>
<proteinExistence type="predicted"/>
<dbReference type="SUPFAM" id="SSF52151">
    <property type="entry name" value="FabD/lysophospholipase-like"/>
    <property type="match status" value="1"/>
</dbReference>
<dbReference type="InterPro" id="IPR016039">
    <property type="entry name" value="Thiolase-like"/>
</dbReference>
<dbReference type="Pfam" id="PF00550">
    <property type="entry name" value="PP-binding"/>
    <property type="match status" value="1"/>
</dbReference>
<dbReference type="PANTHER" id="PTHR43775:SF37">
    <property type="entry name" value="SI:DKEY-61P9.11"/>
    <property type="match status" value="1"/>
</dbReference>
<dbReference type="InterPro" id="IPR032821">
    <property type="entry name" value="PKS_assoc"/>
</dbReference>
<dbReference type="Pfam" id="PF08659">
    <property type="entry name" value="KR"/>
    <property type="match status" value="1"/>
</dbReference>
<dbReference type="CDD" id="cd00833">
    <property type="entry name" value="PKS"/>
    <property type="match status" value="1"/>
</dbReference>
<dbReference type="Pfam" id="PF14765">
    <property type="entry name" value="PS-DH"/>
    <property type="match status" value="1"/>
</dbReference>
<dbReference type="STRING" id="204669.Acid345_0465"/>
<dbReference type="SUPFAM" id="SSF47336">
    <property type="entry name" value="ACP-like"/>
    <property type="match status" value="3"/>
</dbReference>
<keyword evidence="1" id="KW-0596">Phosphopantetheine</keyword>
<dbReference type="InterPro" id="IPR014043">
    <property type="entry name" value="Acyl_transferase_dom"/>
</dbReference>
<dbReference type="InterPro" id="IPR014030">
    <property type="entry name" value="Ketoacyl_synth_N"/>
</dbReference>
<dbReference type="SUPFAM" id="SSF53901">
    <property type="entry name" value="Thiolase-like"/>
    <property type="match status" value="2"/>
</dbReference>
<dbReference type="InterPro" id="IPR049551">
    <property type="entry name" value="PKS_DH_C"/>
</dbReference>
<evidence type="ECO:0000313" key="9">
    <source>
        <dbReference type="Proteomes" id="UP000002432"/>
    </source>
</evidence>
<dbReference type="Gene3D" id="3.40.50.720">
    <property type="entry name" value="NAD(P)-binding Rossmann-like Domain"/>
    <property type="match status" value="1"/>
</dbReference>
<dbReference type="InterPro" id="IPR001227">
    <property type="entry name" value="Ac_transferase_dom_sf"/>
</dbReference>
<dbReference type="SMART" id="SM00825">
    <property type="entry name" value="PKS_KS"/>
    <property type="match status" value="1"/>
</dbReference>
<dbReference type="InterPro" id="IPR016035">
    <property type="entry name" value="Acyl_Trfase/lysoPLipase"/>
</dbReference>
<evidence type="ECO:0000256" key="1">
    <source>
        <dbReference type="ARBA" id="ARBA00022450"/>
    </source>
</evidence>
<dbReference type="Gene3D" id="3.40.47.10">
    <property type="match status" value="3"/>
</dbReference>
<keyword evidence="9" id="KW-1185">Reference proteome</keyword>
<dbReference type="Gene3D" id="1.10.1200.10">
    <property type="entry name" value="ACP-like"/>
    <property type="match status" value="3"/>
</dbReference>
<dbReference type="InterPro" id="IPR020841">
    <property type="entry name" value="PKS_Beta-ketoAc_synthase_dom"/>
</dbReference>
<feature type="region of interest" description="N-terminal hotdog fold" evidence="4">
    <location>
        <begin position="2467"/>
        <end position="2599"/>
    </location>
</feature>
<dbReference type="PROSITE" id="PS50075">
    <property type="entry name" value="CARRIER"/>
    <property type="match status" value="1"/>
</dbReference>
<dbReference type="InterPro" id="IPR057326">
    <property type="entry name" value="KR_dom"/>
</dbReference>
<feature type="domain" description="Ketosynthase family 3 (KS3)" evidence="6">
    <location>
        <begin position="1003"/>
        <end position="1509"/>
    </location>
</feature>
<dbReference type="PROSITE" id="PS52004">
    <property type="entry name" value="KS3_2"/>
    <property type="match status" value="2"/>
</dbReference>
<dbReference type="InterPro" id="IPR042104">
    <property type="entry name" value="PKS_dehydratase_sf"/>
</dbReference>